<gene>
    <name evidence="1" type="ORF">BN1232_06087</name>
</gene>
<evidence type="ECO:0000313" key="1">
    <source>
        <dbReference type="EMBL" id="CQD24175.1"/>
    </source>
</evidence>
<accession>A0A0E4H1X9</accession>
<dbReference type="Proteomes" id="UP000199251">
    <property type="component" value="Unassembled WGS sequence"/>
</dbReference>
<proteinExistence type="predicted"/>
<protein>
    <submittedName>
        <fullName evidence="1">Uncharacterized protein</fullName>
    </submittedName>
</protein>
<name>A0A0E4H1X9_MYCLN</name>
<dbReference type="RefSeq" id="WP_139043386.1">
    <property type="nucleotide sequence ID" value="NZ_CTEE01000002.1"/>
</dbReference>
<dbReference type="STRING" id="141349.BN1232_06087"/>
<dbReference type="AlphaFoldDB" id="A0A0E4H1X9"/>
<dbReference type="EMBL" id="CTEE01000002">
    <property type="protein sequence ID" value="CQD24175.1"/>
    <property type="molecule type" value="Genomic_DNA"/>
</dbReference>
<sequence length="115" mass="11302">MDNGSESLRLDPDFASALITQAGHVGAEGAAAGSTARVDGTVPKGVSPIDAAVASARAAVVGAQQGWETVVAAASGQQAAGGGDGVMELSRTEVENAVRLGEVGEESASEPAVWI</sequence>
<organism evidence="1 2">
    <name type="scientific">Mycobacterium lentiflavum</name>
    <dbReference type="NCBI Taxonomy" id="141349"/>
    <lineage>
        <taxon>Bacteria</taxon>
        <taxon>Bacillati</taxon>
        <taxon>Actinomycetota</taxon>
        <taxon>Actinomycetes</taxon>
        <taxon>Mycobacteriales</taxon>
        <taxon>Mycobacteriaceae</taxon>
        <taxon>Mycobacterium</taxon>
        <taxon>Mycobacterium simiae complex</taxon>
    </lineage>
</organism>
<reference evidence="1 2" key="1">
    <citation type="submission" date="2015-03" db="EMBL/GenBank/DDBJ databases">
        <authorList>
            <person name="Urmite Genomes"/>
        </authorList>
    </citation>
    <scope>NUCLEOTIDE SEQUENCE [LARGE SCALE GENOMIC DNA]</scope>
    <source>
        <strain evidence="1 2">CSUR P1491</strain>
    </source>
</reference>
<evidence type="ECO:0000313" key="2">
    <source>
        <dbReference type="Proteomes" id="UP000199251"/>
    </source>
</evidence>